<feature type="compositionally biased region" description="Low complexity" evidence="3">
    <location>
        <begin position="128"/>
        <end position="137"/>
    </location>
</feature>
<dbReference type="PROSITE" id="PS00463">
    <property type="entry name" value="ZN2_CY6_FUNGAL_1"/>
    <property type="match status" value="1"/>
</dbReference>
<dbReference type="PANTHER" id="PTHR37534:SF10">
    <property type="entry name" value="ZN(II)2CYS6 TRANSCRIPTION FACTOR (EUROFUNG)"/>
    <property type="match status" value="1"/>
</dbReference>
<keyword evidence="6" id="KW-1185">Reference proteome</keyword>
<dbReference type="AlphaFoldDB" id="A0A9P8WC87"/>
<evidence type="ECO:0000256" key="1">
    <source>
        <dbReference type="ARBA" id="ARBA00004123"/>
    </source>
</evidence>
<comment type="caution">
    <text evidence="5">The sequence shown here is derived from an EMBL/GenBank/DDBJ whole genome shotgun (WGS) entry which is preliminary data.</text>
</comment>
<dbReference type="CDD" id="cd00067">
    <property type="entry name" value="GAL4"/>
    <property type="match status" value="1"/>
</dbReference>
<dbReference type="GO" id="GO:0005634">
    <property type="term" value="C:nucleus"/>
    <property type="evidence" value="ECO:0007669"/>
    <property type="project" value="UniProtKB-SubCell"/>
</dbReference>
<dbReference type="InterPro" id="IPR001138">
    <property type="entry name" value="Zn2Cys6_DnaBD"/>
</dbReference>
<dbReference type="InterPro" id="IPR021858">
    <property type="entry name" value="Fun_TF"/>
</dbReference>
<keyword evidence="2" id="KW-0539">Nucleus</keyword>
<feature type="region of interest" description="Disordered" evidence="3">
    <location>
        <begin position="68"/>
        <end position="87"/>
    </location>
</feature>
<feature type="region of interest" description="Disordered" evidence="3">
    <location>
        <begin position="118"/>
        <end position="222"/>
    </location>
</feature>
<accession>A0A9P8WC87</accession>
<dbReference type="SMART" id="SM00066">
    <property type="entry name" value="GAL4"/>
    <property type="match status" value="1"/>
</dbReference>
<comment type="subcellular location">
    <subcellularLocation>
        <location evidence="1">Nucleus</location>
    </subcellularLocation>
</comment>
<dbReference type="Gene3D" id="4.10.240.10">
    <property type="entry name" value="Zn(2)-C6 fungal-type DNA-binding domain"/>
    <property type="match status" value="1"/>
</dbReference>
<reference evidence="5 6" key="1">
    <citation type="journal article" date="2021" name="Nat. Commun.">
        <title>Genetic determinants of endophytism in the Arabidopsis root mycobiome.</title>
        <authorList>
            <person name="Mesny F."/>
            <person name="Miyauchi S."/>
            <person name="Thiergart T."/>
            <person name="Pickel B."/>
            <person name="Atanasova L."/>
            <person name="Karlsson M."/>
            <person name="Huettel B."/>
            <person name="Barry K.W."/>
            <person name="Haridas S."/>
            <person name="Chen C."/>
            <person name="Bauer D."/>
            <person name="Andreopoulos W."/>
            <person name="Pangilinan J."/>
            <person name="LaButti K."/>
            <person name="Riley R."/>
            <person name="Lipzen A."/>
            <person name="Clum A."/>
            <person name="Drula E."/>
            <person name="Henrissat B."/>
            <person name="Kohler A."/>
            <person name="Grigoriev I.V."/>
            <person name="Martin F.M."/>
            <person name="Hacquard S."/>
        </authorList>
    </citation>
    <scope>NUCLEOTIDE SEQUENCE [LARGE SCALE GENOMIC DNA]</scope>
    <source>
        <strain evidence="5 6">MPI-CAGE-CH-0241</strain>
    </source>
</reference>
<dbReference type="Pfam" id="PF00172">
    <property type="entry name" value="Zn_clus"/>
    <property type="match status" value="1"/>
</dbReference>
<protein>
    <recommendedName>
        <fullName evidence="4">Zn(2)-C6 fungal-type domain-containing protein</fullName>
    </recommendedName>
</protein>
<organism evidence="5 6">
    <name type="scientific">Thelonectria olida</name>
    <dbReference type="NCBI Taxonomy" id="1576542"/>
    <lineage>
        <taxon>Eukaryota</taxon>
        <taxon>Fungi</taxon>
        <taxon>Dikarya</taxon>
        <taxon>Ascomycota</taxon>
        <taxon>Pezizomycotina</taxon>
        <taxon>Sordariomycetes</taxon>
        <taxon>Hypocreomycetidae</taxon>
        <taxon>Hypocreales</taxon>
        <taxon>Nectriaceae</taxon>
        <taxon>Thelonectria</taxon>
    </lineage>
</organism>
<dbReference type="PROSITE" id="PS50048">
    <property type="entry name" value="ZN2_CY6_FUNGAL_2"/>
    <property type="match status" value="1"/>
</dbReference>
<dbReference type="PANTHER" id="PTHR37534">
    <property type="entry name" value="TRANSCRIPTIONAL ACTIVATOR PROTEIN UGA3"/>
    <property type="match status" value="1"/>
</dbReference>
<dbReference type="GO" id="GO:0045944">
    <property type="term" value="P:positive regulation of transcription by RNA polymerase II"/>
    <property type="evidence" value="ECO:0007669"/>
    <property type="project" value="TreeGrafter"/>
</dbReference>
<dbReference type="Proteomes" id="UP000777438">
    <property type="component" value="Unassembled WGS sequence"/>
</dbReference>
<evidence type="ECO:0000313" key="5">
    <source>
        <dbReference type="EMBL" id="KAH6895501.1"/>
    </source>
</evidence>
<dbReference type="SUPFAM" id="SSF57701">
    <property type="entry name" value="Zn2/Cys6 DNA-binding domain"/>
    <property type="match status" value="1"/>
</dbReference>
<name>A0A9P8WC87_9HYPO</name>
<sequence>MGDYYHHFLSSMSGAGMNPVGTPDEMVAPQMHGQPVTMAPTPMPGAYQQLGYFTGFPEPMMFNPSKAQKARRKSGPPTTPGIDHVKHRRTRSGCFMCRSRRVKCDESRPICERCKKGNRECVYPEPPNSKGSTGPSSKSKDPTLGTQTSPSSSNAEEEEDDTESESKLQTILDADEPDDQSQKTSRSSRSVGPFPPRRQPSEAPSQGSTKSSSPSTTTATPISLATTSYPSAEFPLDLGPPDWSHLAPEVQMCLTYFAENLTNYHYCIPHDSDNFFKYILPSAALRHEPLLNALVGFSAYHLTLQNPDGKLHNFLQYYNKSVTLLLGALKRNVKHNVTTLLTILQLATIEEYLGDWVNLMGHQKAAFEILTNMFTPQTVMQTPMGRMCLHWYARFDTFIALMGGFPTDLPREWFTAMVEFNQSQKSAFPDQLRWKIEEWSARLRLISYDMSILFARGSRGQITPQQFNLEHERLTAALVDWKESRDPALSDTRYLVTDFPKSRSTESDDIVDPYTPGILYEPPLFTATILFAEWHSIMIMHKCQSSNTPPEILFAELGQHAHTTCQYFETLEYWPSTPKGVLVLTQASIAIAALFLPQDARHHMWFRRKFALLETMGYIHPITLRTKMAEMFRDPSCAQWWLPNGEGFSAVLQSVRSFADERNAAAVTAQQENLREVRHIFAKLSLGEQDSGSSVMGDGPAT</sequence>
<dbReference type="GO" id="GO:0008270">
    <property type="term" value="F:zinc ion binding"/>
    <property type="evidence" value="ECO:0007669"/>
    <property type="project" value="InterPro"/>
</dbReference>
<dbReference type="GO" id="GO:0000976">
    <property type="term" value="F:transcription cis-regulatory region binding"/>
    <property type="evidence" value="ECO:0007669"/>
    <property type="project" value="TreeGrafter"/>
</dbReference>
<feature type="compositionally biased region" description="Low complexity" evidence="3">
    <location>
        <begin position="203"/>
        <end position="222"/>
    </location>
</feature>
<feature type="domain" description="Zn(2)-C6 fungal-type" evidence="4">
    <location>
        <begin position="93"/>
        <end position="123"/>
    </location>
</feature>
<evidence type="ECO:0000256" key="2">
    <source>
        <dbReference type="ARBA" id="ARBA00023242"/>
    </source>
</evidence>
<dbReference type="GO" id="GO:0000981">
    <property type="term" value="F:DNA-binding transcription factor activity, RNA polymerase II-specific"/>
    <property type="evidence" value="ECO:0007669"/>
    <property type="project" value="InterPro"/>
</dbReference>
<dbReference type="InterPro" id="IPR036864">
    <property type="entry name" value="Zn2-C6_fun-type_DNA-bd_sf"/>
</dbReference>
<dbReference type="OrthoDB" id="5278208at2759"/>
<evidence type="ECO:0000256" key="3">
    <source>
        <dbReference type="SAM" id="MobiDB-lite"/>
    </source>
</evidence>
<gene>
    <name evidence="5" type="ORF">B0T10DRAFT_218661</name>
</gene>
<evidence type="ECO:0000313" key="6">
    <source>
        <dbReference type="Proteomes" id="UP000777438"/>
    </source>
</evidence>
<dbReference type="EMBL" id="JAGPYM010000004">
    <property type="protein sequence ID" value="KAH6895501.1"/>
    <property type="molecule type" value="Genomic_DNA"/>
</dbReference>
<proteinExistence type="predicted"/>
<evidence type="ECO:0000259" key="4">
    <source>
        <dbReference type="PROSITE" id="PS50048"/>
    </source>
</evidence>
<dbReference type="Pfam" id="PF11951">
    <property type="entry name" value="Fungal_trans_2"/>
    <property type="match status" value="1"/>
</dbReference>